<dbReference type="EMBL" id="MFKX01000026">
    <property type="protein sequence ID" value="OGG57484.1"/>
    <property type="molecule type" value="Genomic_DNA"/>
</dbReference>
<accession>A0A1F6D7R3</accession>
<dbReference type="AlphaFoldDB" id="A0A1F6D7R3"/>
<dbReference type="Proteomes" id="UP000177958">
    <property type="component" value="Unassembled WGS sequence"/>
</dbReference>
<evidence type="ECO:0000313" key="1">
    <source>
        <dbReference type="EMBL" id="OGG57484.1"/>
    </source>
</evidence>
<comment type="caution">
    <text evidence="1">The sequence shown here is derived from an EMBL/GenBank/DDBJ whole genome shotgun (WGS) entry which is preliminary data.</text>
</comment>
<protein>
    <submittedName>
        <fullName evidence="1">Uncharacterized protein</fullName>
    </submittedName>
</protein>
<reference evidence="1 2" key="1">
    <citation type="journal article" date="2016" name="Nat. Commun.">
        <title>Thousands of microbial genomes shed light on interconnected biogeochemical processes in an aquifer system.</title>
        <authorList>
            <person name="Anantharaman K."/>
            <person name="Brown C.T."/>
            <person name="Hug L.A."/>
            <person name="Sharon I."/>
            <person name="Castelle C.J."/>
            <person name="Probst A.J."/>
            <person name="Thomas B.C."/>
            <person name="Singh A."/>
            <person name="Wilkins M.J."/>
            <person name="Karaoz U."/>
            <person name="Brodie E.L."/>
            <person name="Williams K.H."/>
            <person name="Hubbard S.S."/>
            <person name="Banfield J.F."/>
        </authorList>
    </citation>
    <scope>NUCLEOTIDE SEQUENCE [LARGE SCALE GENOMIC DNA]</scope>
</reference>
<sequence>MTTLPIPNGPATLVNLILLSAYANAFVKACNEGLIKEADIKPLYIHGLRESRELIKLLPE</sequence>
<name>A0A1F6D7R3_9BACT</name>
<evidence type="ECO:0000313" key="2">
    <source>
        <dbReference type="Proteomes" id="UP000177958"/>
    </source>
</evidence>
<proteinExistence type="predicted"/>
<gene>
    <name evidence="1" type="ORF">A2853_03950</name>
</gene>
<organism evidence="1 2">
    <name type="scientific">Candidatus Kaiserbacteria bacterium RIFCSPHIGHO2_01_FULL_55_17</name>
    <dbReference type="NCBI Taxonomy" id="1798484"/>
    <lineage>
        <taxon>Bacteria</taxon>
        <taxon>Candidatus Kaiseribacteriota</taxon>
    </lineage>
</organism>